<dbReference type="AlphaFoldDB" id="A0AAD2HAK7"/>
<dbReference type="EMBL" id="CAVNYO010000172">
    <property type="protein sequence ID" value="CAK5271516.1"/>
    <property type="molecule type" value="Genomic_DNA"/>
</dbReference>
<proteinExistence type="predicted"/>
<sequence>MTGALGALPSDHHKVPSVSHLRPSFLPLATMVRFPVAFTILSSVLALLASATPLVVPIAPLDVLPAIRDSVALSQRQNVAGDPQFPASPSSCGVCAPKYDQMRVCINLAPVLSNFSTIISSPGKFVEVLTCACADPFVETFPDCVDCLKQTGQLSALNMSDPDGVVVGLEKACQFEAALGINSTKSSAVSTVSAVVGSTARISLGTAVAVGLLLLGFF</sequence>
<name>A0AAD2HAK7_9AGAR</name>
<accession>A0AAD2HAK7</accession>
<organism evidence="1 2">
    <name type="scientific">Mycena citricolor</name>
    <dbReference type="NCBI Taxonomy" id="2018698"/>
    <lineage>
        <taxon>Eukaryota</taxon>
        <taxon>Fungi</taxon>
        <taxon>Dikarya</taxon>
        <taxon>Basidiomycota</taxon>
        <taxon>Agaricomycotina</taxon>
        <taxon>Agaricomycetes</taxon>
        <taxon>Agaricomycetidae</taxon>
        <taxon>Agaricales</taxon>
        <taxon>Marasmiineae</taxon>
        <taxon>Mycenaceae</taxon>
        <taxon>Mycena</taxon>
    </lineage>
</organism>
<gene>
    <name evidence="1" type="ORF">MYCIT1_LOCUS16605</name>
</gene>
<evidence type="ECO:0000313" key="1">
    <source>
        <dbReference type="EMBL" id="CAK5271516.1"/>
    </source>
</evidence>
<dbReference type="Proteomes" id="UP001295794">
    <property type="component" value="Unassembled WGS sequence"/>
</dbReference>
<protein>
    <submittedName>
        <fullName evidence="1">Uncharacterized protein</fullName>
    </submittedName>
</protein>
<keyword evidence="2" id="KW-1185">Reference proteome</keyword>
<evidence type="ECO:0000313" key="2">
    <source>
        <dbReference type="Proteomes" id="UP001295794"/>
    </source>
</evidence>
<comment type="caution">
    <text evidence="1">The sequence shown here is derived from an EMBL/GenBank/DDBJ whole genome shotgun (WGS) entry which is preliminary data.</text>
</comment>
<reference evidence="1" key="1">
    <citation type="submission" date="2023-11" db="EMBL/GenBank/DDBJ databases">
        <authorList>
            <person name="De Vega J J."/>
            <person name="De Vega J J."/>
        </authorList>
    </citation>
    <scope>NUCLEOTIDE SEQUENCE</scope>
</reference>